<dbReference type="EMBL" id="PQFF01000353">
    <property type="protein sequence ID" value="RHZ56818.1"/>
    <property type="molecule type" value="Genomic_DNA"/>
</dbReference>
<comment type="caution">
    <text evidence="2">The sequence shown here is derived from an EMBL/GenBank/DDBJ whole genome shotgun (WGS) entry which is preliminary data.</text>
</comment>
<name>A0A397H4J2_9GLOM</name>
<keyword evidence="1" id="KW-0472">Membrane</keyword>
<proteinExistence type="predicted"/>
<gene>
    <name evidence="2" type="ORF">Glove_396g66</name>
</gene>
<organism evidence="2 3">
    <name type="scientific">Diversispora epigaea</name>
    <dbReference type="NCBI Taxonomy" id="1348612"/>
    <lineage>
        <taxon>Eukaryota</taxon>
        <taxon>Fungi</taxon>
        <taxon>Fungi incertae sedis</taxon>
        <taxon>Mucoromycota</taxon>
        <taxon>Glomeromycotina</taxon>
        <taxon>Glomeromycetes</taxon>
        <taxon>Diversisporales</taxon>
        <taxon>Diversisporaceae</taxon>
        <taxon>Diversispora</taxon>
    </lineage>
</organism>
<keyword evidence="1" id="KW-0812">Transmembrane</keyword>
<dbReference type="AlphaFoldDB" id="A0A397H4J2"/>
<evidence type="ECO:0000256" key="1">
    <source>
        <dbReference type="SAM" id="Phobius"/>
    </source>
</evidence>
<evidence type="ECO:0000313" key="3">
    <source>
        <dbReference type="Proteomes" id="UP000266861"/>
    </source>
</evidence>
<dbReference type="OrthoDB" id="2340959at2759"/>
<feature type="transmembrane region" description="Helical" evidence="1">
    <location>
        <begin position="38"/>
        <end position="60"/>
    </location>
</feature>
<dbReference type="Proteomes" id="UP000266861">
    <property type="component" value="Unassembled WGS sequence"/>
</dbReference>
<accession>A0A397H4J2</accession>
<reference evidence="2 3" key="1">
    <citation type="submission" date="2018-08" db="EMBL/GenBank/DDBJ databases">
        <title>Genome and evolution of the arbuscular mycorrhizal fungus Diversispora epigaea (formerly Glomus versiforme) and its bacterial endosymbionts.</title>
        <authorList>
            <person name="Sun X."/>
            <person name="Fei Z."/>
            <person name="Harrison M."/>
        </authorList>
    </citation>
    <scope>NUCLEOTIDE SEQUENCE [LARGE SCALE GENOMIC DNA]</scope>
    <source>
        <strain evidence="2 3">IT104</strain>
    </source>
</reference>
<keyword evidence="3" id="KW-1185">Reference proteome</keyword>
<sequence length="174" mass="19836">MLIKKIVQFVTDIFLLQEEMKLLESLHLELSIIPLPKLTIILIVITLSFLVPFVWGFPVIQGSIKPPGFRSIVVQTPVESSQFNIGSTQIIKWKSTLPVDTEVVIEILSSPRFELNPPEMVWKTTARVSDGQVKFVVGHWSYLNIFFAKVYTQGYPRIYGTSEHFTIYSLPIPT</sequence>
<evidence type="ECO:0000313" key="2">
    <source>
        <dbReference type="EMBL" id="RHZ56818.1"/>
    </source>
</evidence>
<keyword evidence="1" id="KW-1133">Transmembrane helix</keyword>
<protein>
    <submittedName>
        <fullName evidence="2">Uncharacterized protein</fullName>
    </submittedName>
</protein>